<evidence type="ECO:0000256" key="1">
    <source>
        <dbReference type="ARBA" id="ARBA00013260"/>
    </source>
</evidence>
<keyword evidence="4" id="KW-0694">RNA-binding</keyword>
<comment type="similarity">
    <text evidence="5">Belongs to the PTH family.</text>
</comment>
<dbReference type="GO" id="GO:0004045">
    <property type="term" value="F:peptidyl-tRNA hydrolase activity"/>
    <property type="evidence" value="ECO:0007669"/>
    <property type="project" value="UniProtKB-EC"/>
</dbReference>
<dbReference type="EMBL" id="UINC01060813">
    <property type="protein sequence ID" value="SVB85717.1"/>
    <property type="molecule type" value="Genomic_DNA"/>
</dbReference>
<organism evidence="6">
    <name type="scientific">marine metagenome</name>
    <dbReference type="NCBI Taxonomy" id="408172"/>
    <lineage>
        <taxon>unclassified sequences</taxon>
        <taxon>metagenomes</taxon>
        <taxon>ecological metagenomes</taxon>
    </lineage>
</organism>
<dbReference type="PROSITE" id="PS01196">
    <property type="entry name" value="PEPT_TRNA_HYDROL_2"/>
    <property type="match status" value="1"/>
</dbReference>
<protein>
    <recommendedName>
        <fullName evidence="1">peptidyl-tRNA hydrolase</fullName>
        <ecNumber evidence="1">3.1.1.29</ecNumber>
    </recommendedName>
</protein>
<gene>
    <name evidence="6" type="ORF">METZ01_LOCUS238571</name>
</gene>
<evidence type="ECO:0000256" key="5">
    <source>
        <dbReference type="ARBA" id="ARBA00038063"/>
    </source>
</evidence>
<dbReference type="PANTHER" id="PTHR17224:SF1">
    <property type="entry name" value="PEPTIDYL-TRNA HYDROLASE"/>
    <property type="match status" value="1"/>
</dbReference>
<dbReference type="InterPro" id="IPR036416">
    <property type="entry name" value="Pept_tRNA_hydro_sf"/>
</dbReference>
<feature type="non-terminal residue" evidence="6">
    <location>
        <position position="94"/>
    </location>
</feature>
<dbReference type="SUPFAM" id="SSF53178">
    <property type="entry name" value="Peptidyl-tRNA hydrolase-like"/>
    <property type="match status" value="1"/>
</dbReference>
<evidence type="ECO:0000256" key="2">
    <source>
        <dbReference type="ARBA" id="ARBA00022555"/>
    </source>
</evidence>
<name>A0A382HFQ8_9ZZZZ</name>
<dbReference type="GO" id="GO:0000049">
    <property type="term" value="F:tRNA binding"/>
    <property type="evidence" value="ECO:0007669"/>
    <property type="project" value="UniProtKB-KW"/>
</dbReference>
<dbReference type="InterPro" id="IPR018171">
    <property type="entry name" value="Pept_tRNA_hydro_CS"/>
</dbReference>
<dbReference type="InterPro" id="IPR001328">
    <property type="entry name" value="Pept_tRNA_hydro"/>
</dbReference>
<proteinExistence type="inferred from homology"/>
<dbReference type="PANTHER" id="PTHR17224">
    <property type="entry name" value="PEPTIDYL-TRNA HYDROLASE"/>
    <property type="match status" value="1"/>
</dbReference>
<reference evidence="6" key="1">
    <citation type="submission" date="2018-05" db="EMBL/GenBank/DDBJ databases">
        <authorList>
            <person name="Lanie J.A."/>
            <person name="Ng W.-L."/>
            <person name="Kazmierczak K.M."/>
            <person name="Andrzejewski T.M."/>
            <person name="Davidsen T.M."/>
            <person name="Wayne K.J."/>
            <person name="Tettelin H."/>
            <person name="Glass J.I."/>
            <person name="Rusch D."/>
            <person name="Podicherti R."/>
            <person name="Tsui H.-C.T."/>
            <person name="Winkler M.E."/>
        </authorList>
    </citation>
    <scope>NUCLEOTIDE SEQUENCE</scope>
</reference>
<sequence length="94" mass="10376">MNLSGPIIGELINFYKIPESKIIIIHDDLDLALGKIKIKTGGGNGGHNGLRSIDKTIGKNYKRLRIGIGHPGFKELVSSYVLDKFTSEDRKIID</sequence>
<keyword evidence="3" id="KW-0378">Hydrolase</keyword>
<dbReference type="EC" id="3.1.1.29" evidence="1"/>
<dbReference type="NCBIfam" id="TIGR00447">
    <property type="entry name" value="pth"/>
    <property type="match status" value="1"/>
</dbReference>
<keyword evidence="2" id="KW-0820">tRNA-binding</keyword>
<evidence type="ECO:0000256" key="4">
    <source>
        <dbReference type="ARBA" id="ARBA00022884"/>
    </source>
</evidence>
<evidence type="ECO:0000256" key="3">
    <source>
        <dbReference type="ARBA" id="ARBA00022801"/>
    </source>
</evidence>
<accession>A0A382HFQ8</accession>
<dbReference type="Gene3D" id="3.40.50.1470">
    <property type="entry name" value="Peptidyl-tRNA hydrolase"/>
    <property type="match status" value="1"/>
</dbReference>
<dbReference type="AlphaFoldDB" id="A0A382HFQ8"/>
<dbReference type="Pfam" id="PF01195">
    <property type="entry name" value="Pept_tRNA_hydro"/>
    <property type="match status" value="1"/>
</dbReference>
<evidence type="ECO:0000313" key="6">
    <source>
        <dbReference type="EMBL" id="SVB85717.1"/>
    </source>
</evidence>